<dbReference type="InterPro" id="IPR000782">
    <property type="entry name" value="FAS1_domain"/>
</dbReference>
<dbReference type="Proteomes" id="UP000050280">
    <property type="component" value="Unassembled WGS sequence"/>
</dbReference>
<organism evidence="3 4">
    <name type="scientific">Croceitalea dokdonensis DOKDO 023</name>
    <dbReference type="NCBI Taxonomy" id="1300341"/>
    <lineage>
        <taxon>Bacteria</taxon>
        <taxon>Pseudomonadati</taxon>
        <taxon>Bacteroidota</taxon>
        <taxon>Flavobacteriia</taxon>
        <taxon>Flavobacteriales</taxon>
        <taxon>Flavobacteriaceae</taxon>
        <taxon>Croceitalea</taxon>
    </lineage>
</organism>
<evidence type="ECO:0000313" key="3">
    <source>
        <dbReference type="EMBL" id="KPM32116.1"/>
    </source>
</evidence>
<dbReference type="Pfam" id="PF02469">
    <property type="entry name" value="Fasciclin"/>
    <property type="match status" value="1"/>
</dbReference>
<dbReference type="PROSITE" id="PS50213">
    <property type="entry name" value="FAS1"/>
    <property type="match status" value="1"/>
</dbReference>
<dbReference type="PANTHER" id="PTHR10900:SF77">
    <property type="entry name" value="FI19380P1"/>
    <property type="match status" value="1"/>
</dbReference>
<accession>A0A0N8H416</accession>
<dbReference type="SMART" id="SM00554">
    <property type="entry name" value="FAS1"/>
    <property type="match status" value="1"/>
</dbReference>
<proteinExistence type="predicted"/>
<evidence type="ECO:0000259" key="2">
    <source>
        <dbReference type="PROSITE" id="PS50213"/>
    </source>
</evidence>
<dbReference type="EMBL" id="LDJX01000003">
    <property type="protein sequence ID" value="KPM32116.1"/>
    <property type="molecule type" value="Genomic_DNA"/>
</dbReference>
<gene>
    <name evidence="3" type="ORF">I595_1765</name>
</gene>
<dbReference type="STRING" id="1300341.I595_1765"/>
<evidence type="ECO:0000256" key="1">
    <source>
        <dbReference type="SAM" id="SignalP"/>
    </source>
</evidence>
<evidence type="ECO:0000313" key="4">
    <source>
        <dbReference type="Proteomes" id="UP000050280"/>
    </source>
</evidence>
<name>A0A0N8H416_9FLAO</name>
<keyword evidence="4" id="KW-1185">Reference proteome</keyword>
<dbReference type="SUPFAM" id="SSF82153">
    <property type="entry name" value="FAS1 domain"/>
    <property type="match status" value="1"/>
</dbReference>
<dbReference type="InterPro" id="IPR036378">
    <property type="entry name" value="FAS1_dom_sf"/>
</dbReference>
<reference evidence="3 4" key="1">
    <citation type="submission" date="2015-09" db="EMBL/GenBank/DDBJ databases">
        <title>Genome sequence of the marine flavobacterium Croceitalea dokdonensis DOKDO 023 that contains proton- and sodium-pumping rhodopsins.</title>
        <authorList>
            <person name="Kwon S.-K."/>
            <person name="Lee H.K."/>
            <person name="Kwak M.-J."/>
            <person name="Kim J.F."/>
        </authorList>
    </citation>
    <scope>NUCLEOTIDE SEQUENCE [LARGE SCALE GENOMIC DNA]</scope>
    <source>
        <strain evidence="3 4">DOKDO 023</strain>
    </source>
</reference>
<feature type="chain" id="PRO_5006026104" evidence="1">
    <location>
        <begin position="26"/>
        <end position="185"/>
    </location>
</feature>
<protein>
    <submittedName>
        <fullName evidence="3">Secreted and surface protein containing fasciclin-like repeat</fullName>
    </submittedName>
</protein>
<feature type="domain" description="FAS1" evidence="2">
    <location>
        <begin position="40"/>
        <end position="175"/>
    </location>
</feature>
<dbReference type="GO" id="GO:0005615">
    <property type="term" value="C:extracellular space"/>
    <property type="evidence" value="ECO:0007669"/>
    <property type="project" value="TreeGrafter"/>
</dbReference>
<dbReference type="AlphaFoldDB" id="A0A0N8H416"/>
<dbReference type="InterPro" id="IPR050904">
    <property type="entry name" value="Adhesion/Biosynth-related"/>
</dbReference>
<dbReference type="PANTHER" id="PTHR10900">
    <property type="entry name" value="PERIOSTIN-RELATED"/>
    <property type="match status" value="1"/>
</dbReference>
<sequence>MMKKRTQQLMIATLMIFLCTFTGKAQGSKQIFSDITNTEDYSTWTLTHMDRDISTFINLVALSGLEPSLLMIDKGHTAFIPTNSAFNEMEIKEYLHLTNPENKDDLIAFVKLHFLPNKVMKYDFNDSQVIDKQGSENISVNVDEPYGAVYIGGARIVKEDIETSNGVIHIVDRVIMPYGTLDMGK</sequence>
<keyword evidence="1" id="KW-0732">Signal</keyword>
<comment type="caution">
    <text evidence="3">The sequence shown here is derived from an EMBL/GenBank/DDBJ whole genome shotgun (WGS) entry which is preliminary data.</text>
</comment>
<dbReference type="Gene3D" id="2.30.180.10">
    <property type="entry name" value="FAS1 domain"/>
    <property type="match status" value="1"/>
</dbReference>
<feature type="signal peptide" evidence="1">
    <location>
        <begin position="1"/>
        <end position="25"/>
    </location>
</feature>
<dbReference type="OrthoDB" id="1119934at2"/>